<accession>A0AAD9KUV3</accession>
<evidence type="ECO:0000256" key="8">
    <source>
        <dbReference type="ARBA" id="ARBA00023136"/>
    </source>
</evidence>
<organism evidence="13 14">
    <name type="scientific">Ridgeia piscesae</name>
    <name type="common">Tubeworm</name>
    <dbReference type="NCBI Taxonomy" id="27915"/>
    <lineage>
        <taxon>Eukaryota</taxon>
        <taxon>Metazoa</taxon>
        <taxon>Spiralia</taxon>
        <taxon>Lophotrochozoa</taxon>
        <taxon>Annelida</taxon>
        <taxon>Polychaeta</taxon>
        <taxon>Sedentaria</taxon>
        <taxon>Canalipalpata</taxon>
        <taxon>Sabellida</taxon>
        <taxon>Siboglinidae</taxon>
        <taxon>Ridgeia</taxon>
    </lineage>
</organism>
<evidence type="ECO:0000256" key="1">
    <source>
        <dbReference type="ARBA" id="ARBA00004141"/>
    </source>
</evidence>
<feature type="transmembrane region" description="Helical" evidence="10">
    <location>
        <begin position="326"/>
        <end position="347"/>
    </location>
</feature>
<comment type="subcellular location">
    <subcellularLocation>
        <location evidence="1">Membrane</location>
        <topology evidence="1">Multi-pass membrane protein</topology>
    </subcellularLocation>
</comment>
<feature type="transmembrane region" description="Helical" evidence="10">
    <location>
        <begin position="117"/>
        <end position="136"/>
    </location>
</feature>
<comment type="similarity">
    <text evidence="2">Belongs to the cation diffusion facilitator (CDF) transporter (TC 2.A.4) family. SLC30A subfamily.</text>
</comment>
<dbReference type="InterPro" id="IPR058533">
    <property type="entry name" value="Cation_efflux_TM"/>
</dbReference>
<evidence type="ECO:0000256" key="10">
    <source>
        <dbReference type="SAM" id="Phobius"/>
    </source>
</evidence>
<evidence type="ECO:0000259" key="11">
    <source>
        <dbReference type="Pfam" id="PF01545"/>
    </source>
</evidence>
<keyword evidence="6 10" id="KW-1133">Transmembrane helix</keyword>
<dbReference type="PANTHER" id="PTHR11562:SF17">
    <property type="entry name" value="RE54080P-RELATED"/>
    <property type="match status" value="1"/>
</dbReference>
<evidence type="ECO:0000256" key="2">
    <source>
        <dbReference type="ARBA" id="ARBA00008873"/>
    </source>
</evidence>
<evidence type="ECO:0008006" key="15">
    <source>
        <dbReference type="Google" id="ProtNLM"/>
    </source>
</evidence>
<dbReference type="GO" id="GO:0005385">
    <property type="term" value="F:zinc ion transmembrane transporter activity"/>
    <property type="evidence" value="ECO:0007669"/>
    <property type="project" value="TreeGrafter"/>
</dbReference>
<keyword evidence="8 10" id="KW-0472">Membrane</keyword>
<feature type="transmembrane region" description="Helical" evidence="10">
    <location>
        <begin position="188"/>
        <end position="209"/>
    </location>
</feature>
<evidence type="ECO:0000256" key="4">
    <source>
        <dbReference type="ARBA" id="ARBA00022692"/>
    </source>
</evidence>
<evidence type="ECO:0000313" key="13">
    <source>
        <dbReference type="EMBL" id="KAK2177737.1"/>
    </source>
</evidence>
<feature type="domain" description="Cation efflux protein cytoplasmic" evidence="12">
    <location>
        <begin position="359"/>
        <end position="434"/>
    </location>
</feature>
<protein>
    <recommendedName>
        <fullName evidence="15">Zinc transporter 2</fullName>
    </recommendedName>
</protein>
<dbReference type="InterPro" id="IPR027470">
    <property type="entry name" value="Cation_efflux_CTD"/>
</dbReference>
<dbReference type="Gene3D" id="1.20.1510.10">
    <property type="entry name" value="Cation efflux protein transmembrane domain"/>
    <property type="match status" value="1"/>
</dbReference>
<dbReference type="PANTHER" id="PTHR11562">
    <property type="entry name" value="CATION EFFLUX PROTEIN/ ZINC TRANSPORTER"/>
    <property type="match status" value="1"/>
</dbReference>
<dbReference type="EMBL" id="JAODUO010000582">
    <property type="protein sequence ID" value="KAK2177737.1"/>
    <property type="molecule type" value="Genomic_DNA"/>
</dbReference>
<dbReference type="Pfam" id="PF01545">
    <property type="entry name" value="Cation_efflux"/>
    <property type="match status" value="1"/>
</dbReference>
<dbReference type="SUPFAM" id="SSF160240">
    <property type="entry name" value="Cation efflux protein cytoplasmic domain-like"/>
    <property type="match status" value="1"/>
</dbReference>
<dbReference type="GO" id="GO:0005886">
    <property type="term" value="C:plasma membrane"/>
    <property type="evidence" value="ECO:0007669"/>
    <property type="project" value="TreeGrafter"/>
</dbReference>
<keyword evidence="5" id="KW-0862">Zinc</keyword>
<evidence type="ECO:0000256" key="6">
    <source>
        <dbReference type="ARBA" id="ARBA00022989"/>
    </source>
</evidence>
<evidence type="ECO:0000256" key="3">
    <source>
        <dbReference type="ARBA" id="ARBA00022448"/>
    </source>
</evidence>
<keyword evidence="5" id="KW-0864">Zinc transport</keyword>
<feature type="compositionally biased region" description="Polar residues" evidence="9">
    <location>
        <begin position="240"/>
        <end position="262"/>
    </location>
</feature>
<keyword evidence="14" id="KW-1185">Reference proteome</keyword>
<proteinExistence type="inferred from homology"/>
<feature type="region of interest" description="Disordered" evidence="9">
    <location>
        <begin position="240"/>
        <end position="273"/>
    </location>
</feature>
<reference evidence="13" key="1">
    <citation type="journal article" date="2023" name="Mol. Biol. Evol.">
        <title>Third-Generation Sequencing Reveals the Adaptive Role of the Epigenome in Three Deep-Sea Polychaetes.</title>
        <authorList>
            <person name="Perez M."/>
            <person name="Aroh O."/>
            <person name="Sun Y."/>
            <person name="Lan Y."/>
            <person name="Juniper S.K."/>
            <person name="Young C.R."/>
            <person name="Angers B."/>
            <person name="Qian P.Y."/>
        </authorList>
    </citation>
    <scope>NUCLEOTIDE SEQUENCE</scope>
    <source>
        <strain evidence="13">R07B-5</strain>
    </source>
</reference>
<dbReference type="InterPro" id="IPR050681">
    <property type="entry name" value="CDF/SLC30A"/>
</dbReference>
<dbReference type="InterPro" id="IPR002524">
    <property type="entry name" value="Cation_efflux"/>
</dbReference>
<dbReference type="AlphaFoldDB" id="A0AAD9KUV3"/>
<name>A0AAD9KUV3_RIDPI</name>
<feature type="domain" description="Cation efflux protein transmembrane" evidence="11">
    <location>
        <begin position="87"/>
        <end position="355"/>
    </location>
</feature>
<dbReference type="InterPro" id="IPR027469">
    <property type="entry name" value="Cation_efflux_TMD_sf"/>
</dbReference>
<evidence type="ECO:0000313" key="14">
    <source>
        <dbReference type="Proteomes" id="UP001209878"/>
    </source>
</evidence>
<dbReference type="InterPro" id="IPR036837">
    <property type="entry name" value="Cation_efflux_CTD_sf"/>
</dbReference>
<dbReference type="GO" id="GO:0010043">
    <property type="term" value="P:response to zinc ion"/>
    <property type="evidence" value="ECO:0007669"/>
    <property type="project" value="TreeGrafter"/>
</dbReference>
<dbReference type="Pfam" id="PF16916">
    <property type="entry name" value="ZT_dimer"/>
    <property type="match status" value="1"/>
</dbReference>
<evidence type="ECO:0000256" key="9">
    <source>
        <dbReference type="SAM" id="MobiDB-lite"/>
    </source>
</evidence>
<sequence length="449" mass="49286">MSSISTAKGQRKVNKNAKLVDGAGDDETVPLISKSTVYYNGGTRRSNSMPVVVDVEDISGQCPRAEIWTHCHKEKDRSIDKRARRKLIFASILCLLFMLGEVVGGIMANSLAIATDAAHMLTDFAGFMISLFSIYVSSRPPTKRMSFGWHRAEVMGALVSVLLIWVVTAVLVYMAVQRVLHAHYEIDATVMLITAAVGVVVNVILGLNLSDYDATSQSAPIPPSGGKISKNLRKVSQGQRQVSLTSNLSPRIRPTSGSNETGKQPDLVTTDGTPQKPEAPLVVIEETPRTNINVRAAFIHVLGDLCQSLGVVIASLVIYYKPEWKLADPICTFLFSILVLVTTITILKDIIVVLMEGTPKGISYNDVRECLLRIDGVKEIHNLRIWALTMDKTAVSAHVALDKAARLQVTLAEAGRVLRETFNVYECTIQMERYVDDRLQCSQCQENCG</sequence>
<keyword evidence="7" id="KW-0406">Ion transport</keyword>
<gene>
    <name evidence="13" type="ORF">NP493_582g02037</name>
</gene>
<evidence type="ECO:0000256" key="7">
    <source>
        <dbReference type="ARBA" id="ARBA00023065"/>
    </source>
</evidence>
<dbReference type="NCBIfam" id="TIGR01297">
    <property type="entry name" value="CDF"/>
    <property type="match status" value="1"/>
</dbReference>
<dbReference type="Proteomes" id="UP001209878">
    <property type="component" value="Unassembled WGS sequence"/>
</dbReference>
<keyword evidence="3" id="KW-0813">Transport</keyword>
<keyword evidence="4 10" id="KW-0812">Transmembrane</keyword>
<feature type="transmembrane region" description="Helical" evidence="10">
    <location>
        <begin position="297"/>
        <end position="320"/>
    </location>
</feature>
<comment type="caution">
    <text evidence="13">The sequence shown here is derived from an EMBL/GenBank/DDBJ whole genome shotgun (WGS) entry which is preliminary data.</text>
</comment>
<evidence type="ECO:0000256" key="5">
    <source>
        <dbReference type="ARBA" id="ARBA00022906"/>
    </source>
</evidence>
<evidence type="ECO:0000259" key="12">
    <source>
        <dbReference type="Pfam" id="PF16916"/>
    </source>
</evidence>
<feature type="transmembrane region" description="Helical" evidence="10">
    <location>
        <begin position="87"/>
        <end position="111"/>
    </location>
</feature>
<dbReference type="SUPFAM" id="SSF161111">
    <property type="entry name" value="Cation efflux protein transmembrane domain-like"/>
    <property type="match status" value="1"/>
</dbReference>
<feature type="transmembrane region" description="Helical" evidence="10">
    <location>
        <begin position="157"/>
        <end position="176"/>
    </location>
</feature>